<keyword evidence="2" id="KW-0472">Membrane</keyword>
<accession>A0AAD6SMZ8</accession>
<comment type="caution">
    <text evidence="3">The sequence shown here is derived from an EMBL/GenBank/DDBJ whole genome shotgun (WGS) entry which is preliminary data.</text>
</comment>
<keyword evidence="4" id="KW-1185">Reference proteome</keyword>
<evidence type="ECO:0000313" key="4">
    <source>
        <dbReference type="Proteomes" id="UP001218188"/>
    </source>
</evidence>
<reference evidence="3" key="1">
    <citation type="submission" date="2023-03" db="EMBL/GenBank/DDBJ databases">
        <title>Massive genome expansion in bonnet fungi (Mycena s.s.) driven by repeated elements and novel gene families across ecological guilds.</title>
        <authorList>
            <consortium name="Lawrence Berkeley National Laboratory"/>
            <person name="Harder C.B."/>
            <person name="Miyauchi S."/>
            <person name="Viragh M."/>
            <person name="Kuo A."/>
            <person name="Thoen E."/>
            <person name="Andreopoulos B."/>
            <person name="Lu D."/>
            <person name="Skrede I."/>
            <person name="Drula E."/>
            <person name="Henrissat B."/>
            <person name="Morin E."/>
            <person name="Kohler A."/>
            <person name="Barry K."/>
            <person name="LaButti K."/>
            <person name="Morin E."/>
            <person name="Salamov A."/>
            <person name="Lipzen A."/>
            <person name="Mereny Z."/>
            <person name="Hegedus B."/>
            <person name="Baldrian P."/>
            <person name="Stursova M."/>
            <person name="Weitz H."/>
            <person name="Taylor A."/>
            <person name="Grigoriev I.V."/>
            <person name="Nagy L.G."/>
            <person name="Martin F."/>
            <person name="Kauserud H."/>
        </authorList>
    </citation>
    <scope>NUCLEOTIDE SEQUENCE</scope>
    <source>
        <strain evidence="3">CBHHK200</strain>
    </source>
</reference>
<gene>
    <name evidence="3" type="ORF">C8F04DRAFT_1115463</name>
</gene>
<feature type="transmembrane region" description="Helical" evidence="2">
    <location>
        <begin position="708"/>
        <end position="731"/>
    </location>
</feature>
<keyword evidence="2" id="KW-1133">Transmembrane helix</keyword>
<name>A0AAD6SMZ8_9AGAR</name>
<sequence>MASDSSAPFAIQGSTAVGSQSSQQFLPNATGFEIVGGQFVLGDVHNHAVTNPPYTALGTSLSTFDNSHEDFSESEIYCSQLRRQKRGRPLYGPAPQTNLSAAFRRRGVAIGDVGRVTPEGTFDFFFNIFLPSEHPINGNRTPEDFSPLPLYESVDVSHFDYSPGSHISTVTVEKVDLDPPSNVFPAGDFTFSCAAPRGAVLALPHGARLEKLDNLENMRAYAARHADSWYKYVNGTRGRGLANGDLCLVTGCEKTRSWGMASYHTGREEFELTFKRTVRPETTYKPYHWSGAHGQRNPARRKSYDPASTNAPMNQTTFLHGFSISLPTGLWGKLFGAVETTSIVDFQCPSNASATGGFPQNSSQRFSFSWFGTTGETGGTRRAGDHGEVVLSDLSPIAKLFDPAKLINAYILHKVPHATVVMSHDDDWADILGDNSEITGASDFLQRIDDKFTIAEKDGATFLVPKFPSSDNILAVSSLKSPAETLLLPPNTLHTGFARLQLNPESESAWTFGNTWDQLSPEENQRDDHLARVKEEYARANQNYEDRPASQSTSGVLLEPTDAPSYIFRRIRARLYRLRPWKYSTSPFTLLWGTVALSIILRTLFSLFGSLPPRNSTVNDWQQECAALFDCTSPGLVDINGQPISCNSTIQSAPEVWGITYGACQTNCGMDVMRQGMNYSTAAIPLTSSVLPWLALIAQLPFEASDVWTNVVSVLLCVGSPALATYSLALTMSNRWYITGRFQVLKRTVERETGSKYQYLAGRVDDAAFILREGQQYPIGASQPNGELAQHLLILNGRRRENFWEIAALDLKNARRGISFSTHVVVLWALLAYSFSFLHSLVGPDVDHQFASSIVWSWMFPIIYGYSRLGSRYKIGSIEAALSENSIPAKRLPATWGFDIRGDERKEGPIYNYARFLPWFHAIAQVENEFPAAIASSRGQRVPRTTMEAAECFGWEPCPDLSASRAQFHLPGGAIMQMWKAALMALFLQWGTTGVAAFVAYSTPSVGFGCRSGGYLIYGLAATVSWLMLILSNLLSHAVMQRAVRDPDARIGSIGWVAVGTRLGGKILGICNAIWLVASSVMGNMGVFQSCWCQTDSLQYGQSGWAPVFKGQQDLRNVTQNIWIGGFIWSVAVCLIAGAFFRTCR</sequence>
<feature type="region of interest" description="Disordered" evidence="1">
    <location>
        <begin position="285"/>
        <end position="307"/>
    </location>
</feature>
<dbReference type="AlphaFoldDB" id="A0AAD6SMZ8"/>
<evidence type="ECO:0000313" key="3">
    <source>
        <dbReference type="EMBL" id="KAJ7029921.1"/>
    </source>
</evidence>
<proteinExistence type="predicted"/>
<feature type="transmembrane region" description="Helical" evidence="2">
    <location>
        <begin position="818"/>
        <end position="838"/>
    </location>
</feature>
<dbReference type="Proteomes" id="UP001218188">
    <property type="component" value="Unassembled WGS sequence"/>
</dbReference>
<feature type="transmembrane region" description="Helical" evidence="2">
    <location>
        <begin position="1056"/>
        <end position="1078"/>
    </location>
</feature>
<evidence type="ECO:0000256" key="2">
    <source>
        <dbReference type="SAM" id="Phobius"/>
    </source>
</evidence>
<feature type="transmembrane region" description="Helical" evidence="2">
    <location>
        <begin position="682"/>
        <end position="702"/>
    </location>
</feature>
<feature type="transmembrane region" description="Helical" evidence="2">
    <location>
        <begin position="590"/>
        <end position="611"/>
    </location>
</feature>
<protein>
    <submittedName>
        <fullName evidence="3">Uncharacterized protein</fullName>
    </submittedName>
</protein>
<keyword evidence="2" id="KW-0812">Transmembrane</keyword>
<feature type="transmembrane region" description="Helical" evidence="2">
    <location>
        <begin position="1015"/>
        <end position="1035"/>
    </location>
</feature>
<feature type="transmembrane region" description="Helical" evidence="2">
    <location>
        <begin position="850"/>
        <end position="867"/>
    </location>
</feature>
<organism evidence="3 4">
    <name type="scientific">Mycena alexandri</name>
    <dbReference type="NCBI Taxonomy" id="1745969"/>
    <lineage>
        <taxon>Eukaryota</taxon>
        <taxon>Fungi</taxon>
        <taxon>Dikarya</taxon>
        <taxon>Basidiomycota</taxon>
        <taxon>Agaricomycotina</taxon>
        <taxon>Agaricomycetes</taxon>
        <taxon>Agaricomycetidae</taxon>
        <taxon>Agaricales</taxon>
        <taxon>Marasmiineae</taxon>
        <taxon>Mycenaceae</taxon>
        <taxon>Mycena</taxon>
    </lineage>
</organism>
<feature type="transmembrane region" description="Helical" evidence="2">
    <location>
        <begin position="1122"/>
        <end position="1141"/>
    </location>
</feature>
<evidence type="ECO:0000256" key="1">
    <source>
        <dbReference type="SAM" id="MobiDB-lite"/>
    </source>
</evidence>
<feature type="transmembrane region" description="Helical" evidence="2">
    <location>
        <begin position="981"/>
        <end position="1003"/>
    </location>
</feature>
<dbReference type="EMBL" id="JARJCM010000096">
    <property type="protein sequence ID" value="KAJ7029921.1"/>
    <property type="molecule type" value="Genomic_DNA"/>
</dbReference>